<dbReference type="WBParaSite" id="ES5_v2.g28357.t1">
    <property type="protein sequence ID" value="ES5_v2.g28357.t1"/>
    <property type="gene ID" value="ES5_v2.g28357"/>
</dbReference>
<sequence>MPSPSNSQIPVVPLQIKFLFHDNLFAVEVCQNGVTKLLTDSLGNEWTPLYLSMVETTPEIGENAKRSYQNFPKHVIYDVLKIIGKPMNQIKNDPKWGFELIETDGNLYFQIQTLSGARRLSQEIVVAAFLKSMKLRTETIWNASIAEIIIYANLELN</sequence>
<accession>A0AC34GF94</accession>
<evidence type="ECO:0000313" key="2">
    <source>
        <dbReference type="WBParaSite" id="ES5_v2.g28357.t1"/>
    </source>
</evidence>
<evidence type="ECO:0000313" key="1">
    <source>
        <dbReference type="Proteomes" id="UP000887579"/>
    </source>
</evidence>
<name>A0AC34GF94_9BILA</name>
<reference evidence="2" key="1">
    <citation type="submission" date="2022-11" db="UniProtKB">
        <authorList>
            <consortium name="WormBaseParasite"/>
        </authorList>
    </citation>
    <scope>IDENTIFICATION</scope>
</reference>
<proteinExistence type="predicted"/>
<dbReference type="Proteomes" id="UP000887579">
    <property type="component" value="Unplaced"/>
</dbReference>
<organism evidence="1 2">
    <name type="scientific">Panagrolaimus sp. ES5</name>
    <dbReference type="NCBI Taxonomy" id="591445"/>
    <lineage>
        <taxon>Eukaryota</taxon>
        <taxon>Metazoa</taxon>
        <taxon>Ecdysozoa</taxon>
        <taxon>Nematoda</taxon>
        <taxon>Chromadorea</taxon>
        <taxon>Rhabditida</taxon>
        <taxon>Tylenchina</taxon>
        <taxon>Panagrolaimomorpha</taxon>
        <taxon>Panagrolaimoidea</taxon>
        <taxon>Panagrolaimidae</taxon>
        <taxon>Panagrolaimus</taxon>
    </lineage>
</organism>
<protein>
    <submittedName>
        <fullName evidence="2">Uncharacterized protein</fullName>
    </submittedName>
</protein>